<protein>
    <submittedName>
        <fullName evidence="3">Uncharacterized protein</fullName>
    </submittedName>
</protein>
<dbReference type="InterPro" id="IPR001667">
    <property type="entry name" value="DDH_dom"/>
</dbReference>
<comment type="caution">
    <text evidence="3">The sequence shown here is derived from an EMBL/GenBank/DDBJ whole genome shotgun (WGS) entry which is preliminary data.</text>
</comment>
<evidence type="ECO:0000259" key="2">
    <source>
        <dbReference type="Pfam" id="PF02272"/>
    </source>
</evidence>
<gene>
    <name evidence="3" type="ORF">BM613_05535</name>
</gene>
<dbReference type="PANTHER" id="PTHR47618">
    <property type="entry name" value="BIFUNCTIONAL OLIGORIBONUCLEASE AND PAP PHOSPHATASE NRNA"/>
    <property type="match status" value="1"/>
</dbReference>
<dbReference type="RefSeq" id="WP_181362912.1">
    <property type="nucleotide sequence ID" value="NZ_MPDK01000006.1"/>
</dbReference>
<dbReference type="Proteomes" id="UP000245380">
    <property type="component" value="Unassembled WGS sequence"/>
</dbReference>
<sequence>MDHSPLLAPLLDAKNIHLFTHVRGDPDSASCFALALALQKLGKTVSVSHDLPAHLHWLHDGFSFPSQSDEGALRVAIDTGNYARLAFTPAVRAKIAELIAHFGTEQQVPSQRLWSIEPIDVVIDHHASNKGYGRLNWIVPTASSSAELLTELIAALEATSGTILFSEEVCRLLYTGIVSDTQWFKRDVTPRTYTMASLLETRAKIDKVEIAERLAERSIAYFQIGATLRANFKQYDDLLVSFLDRQALEQVGLTAEEAAQTMEELEHLPGKIFILFVELATGEIRVRIRGKGVVILSLAQQFGGGGHEFRAGATLSSWREMQTVITYAQKLLAIQAKESEFSL</sequence>
<dbReference type="GO" id="GO:0003676">
    <property type="term" value="F:nucleic acid binding"/>
    <property type="evidence" value="ECO:0007669"/>
    <property type="project" value="InterPro"/>
</dbReference>
<evidence type="ECO:0000313" key="3">
    <source>
        <dbReference type="EMBL" id="PWI58121.1"/>
    </source>
</evidence>
<dbReference type="InterPro" id="IPR051319">
    <property type="entry name" value="Oligoribo/pAp-PDE_c-di-AMP_PDE"/>
</dbReference>
<accession>A0A2U3DA24</accession>
<dbReference type="Gene3D" id="3.10.310.30">
    <property type="match status" value="1"/>
</dbReference>
<dbReference type="PANTHER" id="PTHR47618:SF1">
    <property type="entry name" value="BIFUNCTIONAL OLIGORIBONUCLEASE AND PAP PHOSPHATASE NRNA"/>
    <property type="match status" value="1"/>
</dbReference>
<evidence type="ECO:0000313" key="4">
    <source>
        <dbReference type="Proteomes" id="UP000245380"/>
    </source>
</evidence>
<dbReference type="InterPro" id="IPR003156">
    <property type="entry name" value="DHHA1_dom"/>
</dbReference>
<dbReference type="EMBL" id="MPDK01000006">
    <property type="protein sequence ID" value="PWI58121.1"/>
    <property type="molecule type" value="Genomic_DNA"/>
</dbReference>
<reference evidence="3 4" key="1">
    <citation type="submission" date="2016-11" db="EMBL/GenBank/DDBJ databases">
        <title>Comparative genomics of Acidibacillus ferroxidans species.</title>
        <authorList>
            <person name="Oliveira G."/>
            <person name="Nunes G."/>
            <person name="Oliveira R."/>
            <person name="Araujo F."/>
            <person name="Salim A."/>
            <person name="Scholte L."/>
            <person name="Morais D."/>
            <person name="Nancucheo I."/>
            <person name="Johnson D.B."/>
            <person name="Grail B."/>
            <person name="Bittencourt J."/>
            <person name="Valadares R."/>
        </authorList>
    </citation>
    <scope>NUCLEOTIDE SEQUENCE [LARGE SCALE GENOMIC DNA]</scope>
    <source>
        <strain evidence="3 4">Y002</strain>
    </source>
</reference>
<feature type="domain" description="DDH" evidence="1">
    <location>
        <begin position="16"/>
        <end position="177"/>
    </location>
</feature>
<dbReference type="SUPFAM" id="SSF64182">
    <property type="entry name" value="DHH phosphoesterases"/>
    <property type="match status" value="1"/>
</dbReference>
<dbReference type="InterPro" id="IPR038763">
    <property type="entry name" value="DHH_sf"/>
</dbReference>
<dbReference type="AlphaFoldDB" id="A0A2U3DA24"/>
<dbReference type="Pfam" id="PF01368">
    <property type="entry name" value="DHH"/>
    <property type="match status" value="1"/>
</dbReference>
<keyword evidence="4" id="KW-1185">Reference proteome</keyword>
<name>A0A2U3DA24_SULT2</name>
<feature type="domain" description="DHHA1" evidence="2">
    <location>
        <begin position="250"/>
        <end position="331"/>
    </location>
</feature>
<proteinExistence type="predicted"/>
<evidence type="ECO:0000259" key="1">
    <source>
        <dbReference type="Pfam" id="PF01368"/>
    </source>
</evidence>
<dbReference type="Pfam" id="PF02272">
    <property type="entry name" value="DHHA1"/>
    <property type="match status" value="1"/>
</dbReference>
<organism evidence="3 4">
    <name type="scientific">Sulfoacidibacillus thermotolerans</name>
    <name type="common">Acidibacillus sulfuroxidans</name>
    <dbReference type="NCBI Taxonomy" id="1765684"/>
    <lineage>
        <taxon>Bacteria</taxon>
        <taxon>Bacillati</taxon>
        <taxon>Bacillota</taxon>
        <taxon>Bacilli</taxon>
        <taxon>Bacillales</taxon>
        <taxon>Alicyclobacillaceae</taxon>
        <taxon>Sulfoacidibacillus</taxon>
    </lineage>
</organism>
<dbReference type="Gene3D" id="3.90.1640.10">
    <property type="entry name" value="inorganic pyrophosphatase (n-terminal core)"/>
    <property type="match status" value="1"/>
</dbReference>